<comment type="caution">
    <text evidence="1">The sequence shown here is derived from an EMBL/GenBank/DDBJ whole genome shotgun (WGS) entry which is preliminary data.</text>
</comment>
<dbReference type="RefSeq" id="WP_209242829.1">
    <property type="nucleotide sequence ID" value="NZ_JADKMA010000202.1"/>
</dbReference>
<protein>
    <recommendedName>
        <fullName evidence="3">ANTAR domain-containing protein</fullName>
    </recommendedName>
</protein>
<evidence type="ECO:0000313" key="1">
    <source>
        <dbReference type="EMBL" id="MBO8195602.1"/>
    </source>
</evidence>
<sequence>MGQRNARLFCAACRAYERAKGDSLAEPLIRAALALGLPVREARSTVASTARRTNRDVAH</sequence>
<reference evidence="1 2" key="1">
    <citation type="submission" date="2020-11" db="EMBL/GenBank/DDBJ databases">
        <title>Streptomyces spirodelae sp. nov., isolated from duckweed.</title>
        <authorList>
            <person name="Saimee Y."/>
            <person name="Duangmal K."/>
        </authorList>
    </citation>
    <scope>NUCLEOTIDE SEQUENCE [LARGE SCALE GENOMIC DNA]</scope>
    <source>
        <strain evidence="1 2">S16-07</strain>
    </source>
</reference>
<evidence type="ECO:0008006" key="3">
    <source>
        <dbReference type="Google" id="ProtNLM"/>
    </source>
</evidence>
<dbReference type="Proteomes" id="UP001519064">
    <property type="component" value="Unassembled WGS sequence"/>
</dbReference>
<evidence type="ECO:0000313" key="2">
    <source>
        <dbReference type="Proteomes" id="UP001519064"/>
    </source>
</evidence>
<name>A0ABS3XJM1_9ACTN</name>
<organism evidence="1 2">
    <name type="scientific">Streptomyces oryzae</name>
    <dbReference type="NCBI Taxonomy" id="1434886"/>
    <lineage>
        <taxon>Bacteria</taxon>
        <taxon>Bacillati</taxon>
        <taxon>Actinomycetota</taxon>
        <taxon>Actinomycetes</taxon>
        <taxon>Kitasatosporales</taxon>
        <taxon>Streptomycetaceae</taxon>
        <taxon>Streptomyces</taxon>
    </lineage>
</organism>
<dbReference type="EMBL" id="JADKMA010000202">
    <property type="protein sequence ID" value="MBO8195602.1"/>
    <property type="molecule type" value="Genomic_DNA"/>
</dbReference>
<proteinExistence type="predicted"/>
<gene>
    <name evidence="1" type="ORF">ITI46_28710</name>
</gene>
<accession>A0ABS3XJM1</accession>
<keyword evidence="2" id="KW-1185">Reference proteome</keyword>